<evidence type="ECO:0000313" key="2">
    <source>
        <dbReference type="EMBL" id="GFS82259.1"/>
    </source>
</evidence>
<feature type="region of interest" description="Disordered" evidence="1">
    <location>
        <begin position="178"/>
        <end position="204"/>
    </location>
</feature>
<sequence>MRNELFSFDCADKKCFRATHPFRPLFNVARTFKIFWLHVVNCVSCKSYNIKMPKRKLEMKLDSDEEKLLLPSSSEDELESGSDVSDEDGEDVNDEDGKIKDPFLNEDSDSDSSPETLSFKSALEDSKKLRLHRTQVIKTDIDEKKRKRKEIHSQVMKQKEEKKLKIDEKKLPDDILENLEDIPQFVDNGKESDYEDEETPIDSVPEDVIATHGPTIFKCKVLPVEAMKCKFVSQDIARFKENKLYRGHIRREKSSRAAMLKTQKQLVN</sequence>
<feature type="compositionally biased region" description="Acidic residues" evidence="1">
    <location>
        <begin position="74"/>
        <end position="94"/>
    </location>
</feature>
<dbReference type="Proteomes" id="UP000887013">
    <property type="component" value="Unassembled WGS sequence"/>
</dbReference>
<dbReference type="EMBL" id="BMAW01051778">
    <property type="protein sequence ID" value="GFS82259.1"/>
    <property type="molecule type" value="Genomic_DNA"/>
</dbReference>
<protein>
    <submittedName>
        <fullName evidence="2">Uncharacterized protein</fullName>
    </submittedName>
</protein>
<feature type="region of interest" description="Disordered" evidence="1">
    <location>
        <begin position="142"/>
        <end position="161"/>
    </location>
</feature>
<accession>A0A8X6MX78</accession>
<keyword evidence="3" id="KW-1185">Reference proteome</keyword>
<comment type="caution">
    <text evidence="2">The sequence shown here is derived from an EMBL/GenBank/DDBJ whole genome shotgun (WGS) entry which is preliminary data.</text>
</comment>
<feature type="region of interest" description="Disordered" evidence="1">
    <location>
        <begin position="68"/>
        <end position="118"/>
    </location>
</feature>
<evidence type="ECO:0000256" key="1">
    <source>
        <dbReference type="SAM" id="MobiDB-lite"/>
    </source>
</evidence>
<reference evidence="2" key="1">
    <citation type="submission" date="2020-08" db="EMBL/GenBank/DDBJ databases">
        <title>Multicomponent nature underlies the extraordinary mechanical properties of spider dragline silk.</title>
        <authorList>
            <person name="Kono N."/>
            <person name="Nakamura H."/>
            <person name="Mori M."/>
            <person name="Yoshida Y."/>
            <person name="Ohtoshi R."/>
            <person name="Malay A.D."/>
            <person name="Moran D.A.P."/>
            <person name="Tomita M."/>
            <person name="Numata K."/>
            <person name="Arakawa K."/>
        </authorList>
    </citation>
    <scope>NUCLEOTIDE SEQUENCE</scope>
</reference>
<gene>
    <name evidence="2" type="primary">AVEN_82775_1</name>
    <name evidence="2" type="ORF">NPIL_576651</name>
</gene>
<organism evidence="2 3">
    <name type="scientific">Nephila pilipes</name>
    <name type="common">Giant wood spider</name>
    <name type="synonym">Nephila maculata</name>
    <dbReference type="NCBI Taxonomy" id="299642"/>
    <lineage>
        <taxon>Eukaryota</taxon>
        <taxon>Metazoa</taxon>
        <taxon>Ecdysozoa</taxon>
        <taxon>Arthropoda</taxon>
        <taxon>Chelicerata</taxon>
        <taxon>Arachnida</taxon>
        <taxon>Araneae</taxon>
        <taxon>Araneomorphae</taxon>
        <taxon>Entelegynae</taxon>
        <taxon>Araneoidea</taxon>
        <taxon>Nephilidae</taxon>
        <taxon>Nephila</taxon>
    </lineage>
</organism>
<name>A0A8X6MX78_NEPPI</name>
<dbReference type="OrthoDB" id="6361083at2759"/>
<proteinExistence type="predicted"/>
<dbReference type="AlphaFoldDB" id="A0A8X6MX78"/>
<evidence type="ECO:0000313" key="3">
    <source>
        <dbReference type="Proteomes" id="UP000887013"/>
    </source>
</evidence>